<evidence type="ECO:0000256" key="2">
    <source>
        <dbReference type="ARBA" id="ARBA00022448"/>
    </source>
</evidence>
<proteinExistence type="predicted"/>
<keyword evidence="2" id="KW-0813">Transport</keyword>
<dbReference type="PROSITE" id="PS01271">
    <property type="entry name" value="NA_SULFATE"/>
    <property type="match status" value="1"/>
</dbReference>
<evidence type="ECO:0000313" key="8">
    <source>
        <dbReference type="Proteomes" id="UP000008372"/>
    </source>
</evidence>
<evidence type="ECO:0000256" key="6">
    <source>
        <dbReference type="SAM" id="Phobius"/>
    </source>
</evidence>
<keyword evidence="5 6" id="KW-0472">Membrane</keyword>
<feature type="transmembrane region" description="Helical" evidence="6">
    <location>
        <begin position="368"/>
        <end position="391"/>
    </location>
</feature>
<name>A0ABQ0I0V5_9ALTE</name>
<feature type="transmembrane region" description="Helical" evidence="6">
    <location>
        <begin position="55"/>
        <end position="74"/>
    </location>
</feature>
<keyword evidence="8" id="KW-1185">Reference proteome</keyword>
<feature type="transmembrane region" description="Helical" evidence="6">
    <location>
        <begin position="216"/>
        <end position="238"/>
    </location>
</feature>
<feature type="transmembrane region" description="Helical" evidence="6">
    <location>
        <begin position="9"/>
        <end position="26"/>
    </location>
</feature>
<evidence type="ECO:0000256" key="3">
    <source>
        <dbReference type="ARBA" id="ARBA00022692"/>
    </source>
</evidence>
<keyword evidence="4 6" id="KW-1133">Transmembrane helix</keyword>
<feature type="transmembrane region" description="Helical" evidence="6">
    <location>
        <begin position="398"/>
        <end position="416"/>
    </location>
</feature>
<comment type="caution">
    <text evidence="7">The sequence shown here is derived from an EMBL/GenBank/DDBJ whole genome shotgun (WGS) entry which is preliminary data.</text>
</comment>
<evidence type="ECO:0000256" key="4">
    <source>
        <dbReference type="ARBA" id="ARBA00022989"/>
    </source>
</evidence>
<feature type="transmembrane region" description="Helical" evidence="6">
    <location>
        <begin position="80"/>
        <end position="99"/>
    </location>
</feature>
<dbReference type="PANTHER" id="PTHR10283">
    <property type="entry name" value="SOLUTE CARRIER FAMILY 13 MEMBER"/>
    <property type="match status" value="1"/>
</dbReference>
<reference evidence="7 8" key="1">
    <citation type="journal article" date="2014" name="Environ. Microbiol.">
        <title>Comparative genomics of the marine bacterial genus Glaciecola reveals the high degree of genomic diversity and genomic characteristic for cold adaptation.</title>
        <authorList>
            <person name="Qin Q.L."/>
            <person name="Xie B.B."/>
            <person name="Yu Y."/>
            <person name="Shu Y.L."/>
            <person name="Rong J.C."/>
            <person name="Zhang Y.J."/>
            <person name="Zhao D.L."/>
            <person name="Chen X.L."/>
            <person name="Zhang X.Y."/>
            <person name="Chen B."/>
            <person name="Zhou B.C."/>
            <person name="Zhang Y.Z."/>
        </authorList>
    </citation>
    <scope>NUCLEOTIDE SEQUENCE [LARGE SCALE GENOMIC DNA]</scope>
    <source>
        <strain evidence="7 8">NO2</strain>
    </source>
</reference>
<sequence>MHRPTHQKIGLILGPLACSLLMLLPAPESLNPVAWSAAAVGIWMAIWWSTEAVHVAVTALLPLVLFPQLGILDIKTASAPYANPTIYLFLGGFMLALALQKANLHKRIAYFILSYASSSARSIVLGFMVVSAILSMWMTNTSTTMMLLPVALSILSTMEGEHSHFNPTQRKNFQLSLLLGIAYAATIGGMSTLVGTPPNAFLVGFMNDTYNVQLDFAKWMLIGIPLSVTLLPVAWLSLTRWIYPVDFSTPEVAKIRLSEQREALGPVRKEEWRVGLLFLGVAVAWMTRPLLAKWLSLDGLSDAGIAMTAAVLLFIISNGKGGDSREGALLSWDDMKAIPWGILVLFGGGLSLAAAVSNTGLAQWLGEGLVNIDAFGMLFLVLAATTLVIFLTELTSNLATAATFLPVVAVIALEMGGEPMTLILPVTLAASCAFMLPVATPPNAIVFSSGYISIAQMARAGFALNILSVLLVTAIAVWLAPLVF</sequence>
<dbReference type="PANTHER" id="PTHR10283:SF82">
    <property type="entry name" value="SOLUTE CARRIER FAMILY 13 MEMBER 2"/>
    <property type="match status" value="1"/>
</dbReference>
<dbReference type="EMBL" id="BAEK01000004">
    <property type="protein sequence ID" value="GAC02949.1"/>
    <property type="molecule type" value="Genomic_DNA"/>
</dbReference>
<dbReference type="InterPro" id="IPR001898">
    <property type="entry name" value="SLC13A/DASS"/>
</dbReference>
<feature type="transmembrane region" description="Helical" evidence="6">
    <location>
        <begin position="460"/>
        <end position="480"/>
    </location>
</feature>
<evidence type="ECO:0000313" key="7">
    <source>
        <dbReference type="EMBL" id="GAC02949.1"/>
    </source>
</evidence>
<dbReference type="RefSeq" id="WP_008301764.1">
    <property type="nucleotide sequence ID" value="NZ_BAEK01000004.1"/>
</dbReference>
<accession>A0ABQ0I0V5</accession>
<gene>
    <name evidence="7" type="primary">sdcS</name>
    <name evidence="7" type="ORF">GAGA_0084</name>
</gene>
<dbReference type="NCBIfam" id="TIGR00785">
    <property type="entry name" value="dass"/>
    <property type="match status" value="1"/>
</dbReference>
<dbReference type="CDD" id="cd01115">
    <property type="entry name" value="SLC13_permease"/>
    <property type="match status" value="1"/>
</dbReference>
<feature type="transmembrane region" description="Helical" evidence="6">
    <location>
        <begin position="175"/>
        <end position="196"/>
    </location>
</feature>
<comment type="subcellular location">
    <subcellularLocation>
        <location evidence="1">Membrane</location>
        <topology evidence="1">Multi-pass membrane protein</topology>
    </subcellularLocation>
</comment>
<evidence type="ECO:0000256" key="1">
    <source>
        <dbReference type="ARBA" id="ARBA00004141"/>
    </source>
</evidence>
<feature type="transmembrane region" description="Helical" evidence="6">
    <location>
        <begin position="297"/>
        <end position="316"/>
    </location>
</feature>
<keyword evidence="3 6" id="KW-0812">Transmembrane</keyword>
<dbReference type="Pfam" id="PF00939">
    <property type="entry name" value="Na_sulph_symp"/>
    <property type="match status" value="1"/>
</dbReference>
<dbReference type="InterPro" id="IPR031312">
    <property type="entry name" value="Na/sul_symport_CS"/>
</dbReference>
<protein>
    <submittedName>
        <fullName evidence="7">Sodium-dependent dicarboxylate transporter sdcS</fullName>
    </submittedName>
</protein>
<organism evidence="7 8">
    <name type="scientific">Paraglaciecola agarilytica NO2</name>
    <dbReference type="NCBI Taxonomy" id="1125747"/>
    <lineage>
        <taxon>Bacteria</taxon>
        <taxon>Pseudomonadati</taxon>
        <taxon>Pseudomonadota</taxon>
        <taxon>Gammaproteobacteria</taxon>
        <taxon>Alteromonadales</taxon>
        <taxon>Alteromonadaceae</taxon>
        <taxon>Paraglaciecola</taxon>
    </lineage>
</organism>
<feature type="transmembrane region" description="Helical" evidence="6">
    <location>
        <begin position="337"/>
        <end position="356"/>
    </location>
</feature>
<dbReference type="Proteomes" id="UP000008372">
    <property type="component" value="Unassembled WGS sequence"/>
</dbReference>
<feature type="transmembrane region" description="Helical" evidence="6">
    <location>
        <begin position="32"/>
        <end position="48"/>
    </location>
</feature>
<evidence type="ECO:0000256" key="5">
    <source>
        <dbReference type="ARBA" id="ARBA00023136"/>
    </source>
</evidence>